<proteinExistence type="predicted"/>
<name>A0ABM8D140_9NOCA</name>
<evidence type="ECO:0000313" key="2">
    <source>
        <dbReference type="Proteomes" id="UP001317870"/>
    </source>
</evidence>
<dbReference type="EMBL" id="AP026978">
    <property type="protein sequence ID" value="BDU01030.1"/>
    <property type="molecule type" value="Genomic_DNA"/>
</dbReference>
<gene>
    <name evidence="1" type="ORF">IFM12276_40580</name>
</gene>
<reference evidence="1 2" key="1">
    <citation type="submission" date="2022-11" db="EMBL/GenBank/DDBJ databases">
        <title>Genome Sequencing of Nocardia sp. ON39_IFM12276 and assembly.</title>
        <authorList>
            <person name="Shimojima M."/>
            <person name="Toyokawa M."/>
            <person name="Uesaka K."/>
        </authorList>
    </citation>
    <scope>NUCLEOTIDE SEQUENCE [LARGE SCALE GENOMIC DNA]</scope>
    <source>
        <strain evidence="1 2">IFM 12276</strain>
    </source>
</reference>
<protein>
    <submittedName>
        <fullName evidence="1">Uncharacterized protein</fullName>
    </submittedName>
</protein>
<organism evidence="1 2">
    <name type="scientific">Nocardia sputorum</name>
    <dbReference type="NCBI Taxonomy" id="2984338"/>
    <lineage>
        <taxon>Bacteria</taxon>
        <taxon>Bacillati</taxon>
        <taxon>Actinomycetota</taxon>
        <taxon>Actinomycetes</taxon>
        <taxon>Mycobacteriales</taxon>
        <taxon>Nocardiaceae</taxon>
        <taxon>Nocardia</taxon>
    </lineage>
</organism>
<sequence>MNPPMTDPLHPVDPLRLRHIHGEALLGCDFTDQSALDEQLRWWHNRALHRAYGIVSGLEVMPPEDGVATVAPGLAYDRRGRELKLDQPVDVPADTSGRYLVLASKPGESGAVTLCWLPPDAAAHSDGVRLLVGDAEVSAAQVRPFSRSRIGRGATIPGATAWTPWTEVINKAEWHLGLQVEVDTSAAGFTDVPCYFTQITGSISHPEHELKLLVLFDHIAQADKDGFTVRLLMPRLNWLKLTQPFSVLAPVPDSISALVEKLCSLASTTVAVTWIGIEHRSEGHP</sequence>
<keyword evidence="2" id="KW-1185">Reference proteome</keyword>
<evidence type="ECO:0000313" key="1">
    <source>
        <dbReference type="EMBL" id="BDU01030.1"/>
    </source>
</evidence>
<dbReference type="Proteomes" id="UP001317870">
    <property type="component" value="Chromosome"/>
</dbReference>
<accession>A0ABM8D140</accession>